<keyword evidence="3" id="KW-1185">Reference proteome</keyword>
<dbReference type="Proteomes" id="UP000595140">
    <property type="component" value="Unassembled WGS sequence"/>
</dbReference>
<feature type="compositionally biased region" description="Pro residues" evidence="1">
    <location>
        <begin position="24"/>
        <end position="33"/>
    </location>
</feature>
<dbReference type="AlphaFoldDB" id="A0A484KC61"/>
<proteinExistence type="predicted"/>
<accession>A0A484KC61</accession>
<evidence type="ECO:0000256" key="1">
    <source>
        <dbReference type="SAM" id="MobiDB-lite"/>
    </source>
</evidence>
<evidence type="ECO:0000313" key="3">
    <source>
        <dbReference type="Proteomes" id="UP000595140"/>
    </source>
</evidence>
<feature type="compositionally biased region" description="Basic residues" evidence="1">
    <location>
        <begin position="106"/>
        <end position="116"/>
    </location>
</feature>
<evidence type="ECO:0000313" key="2">
    <source>
        <dbReference type="EMBL" id="VFQ63383.1"/>
    </source>
</evidence>
<name>A0A484KC61_9ASTE</name>
<feature type="region of interest" description="Disordered" evidence="1">
    <location>
        <begin position="1"/>
        <end position="127"/>
    </location>
</feature>
<sequence>MMQQVADLHVGTPKTATKTNPVPRRTPPPPPPSAGETNRNSPQSHNPGMHGANDTLGAFWNTEHAKNVVPDVKTRPRKLPNAYSSNLPISKRDRRAKSFATNMRILRNRSRRRKGNQHQNRREVKIR</sequence>
<gene>
    <name evidence="2" type="ORF">CCAM_LOCUS5159</name>
</gene>
<dbReference type="EMBL" id="OOIL02000294">
    <property type="protein sequence ID" value="VFQ63383.1"/>
    <property type="molecule type" value="Genomic_DNA"/>
</dbReference>
<organism evidence="2 3">
    <name type="scientific">Cuscuta campestris</name>
    <dbReference type="NCBI Taxonomy" id="132261"/>
    <lineage>
        <taxon>Eukaryota</taxon>
        <taxon>Viridiplantae</taxon>
        <taxon>Streptophyta</taxon>
        <taxon>Embryophyta</taxon>
        <taxon>Tracheophyta</taxon>
        <taxon>Spermatophyta</taxon>
        <taxon>Magnoliopsida</taxon>
        <taxon>eudicotyledons</taxon>
        <taxon>Gunneridae</taxon>
        <taxon>Pentapetalae</taxon>
        <taxon>asterids</taxon>
        <taxon>lamiids</taxon>
        <taxon>Solanales</taxon>
        <taxon>Convolvulaceae</taxon>
        <taxon>Cuscuteae</taxon>
        <taxon>Cuscuta</taxon>
        <taxon>Cuscuta subgen. Grammica</taxon>
        <taxon>Cuscuta sect. Cleistogrammica</taxon>
    </lineage>
</organism>
<protein>
    <submittedName>
        <fullName evidence="2">Uncharacterized protein</fullName>
    </submittedName>
</protein>
<reference evidence="2 3" key="1">
    <citation type="submission" date="2018-04" db="EMBL/GenBank/DDBJ databases">
        <authorList>
            <person name="Vogel A."/>
        </authorList>
    </citation>
    <scope>NUCLEOTIDE SEQUENCE [LARGE SCALE GENOMIC DNA]</scope>
</reference>
<feature type="compositionally biased region" description="Polar residues" evidence="1">
    <location>
        <begin position="35"/>
        <end position="46"/>
    </location>
</feature>